<dbReference type="InterPro" id="IPR047715">
    <property type="entry name" value="EboA_dom"/>
</dbReference>
<keyword evidence="2" id="KW-1185">Reference proteome</keyword>
<dbReference type="EMBL" id="JALIDZ010000010">
    <property type="protein sequence ID" value="MCT8974126.1"/>
    <property type="molecule type" value="Genomic_DNA"/>
</dbReference>
<proteinExistence type="predicted"/>
<dbReference type="RefSeq" id="WP_261617708.1">
    <property type="nucleotide sequence ID" value="NZ_JALIDZ010000010.1"/>
</dbReference>
<protein>
    <submittedName>
        <fullName evidence="1">EboA domain-containing protein</fullName>
    </submittedName>
</protein>
<evidence type="ECO:0000313" key="1">
    <source>
        <dbReference type="EMBL" id="MCT8974126.1"/>
    </source>
</evidence>
<dbReference type="Proteomes" id="UP001320898">
    <property type="component" value="Unassembled WGS sequence"/>
</dbReference>
<sequence length="286" mass="30968">MGTPTDLLHEWLSRRVSEQSLEWLDGQLGKLRDASGDRDLVITLGMIPRRLGKDDLNLSAGDLAAADAARPGWDPSLWTIETAARVLALLAFSGNEAAFLDAYKELCRSADVAEAIALYAGLPLYPAPEKLVDQAGEGLRGNVRAVFEAVAHRNPYPREQFDENRWNQMVLKALFIGSTLDPIQGLDDRANPVLARIMCDYAHERWAAGRQITPEIWRCVGPFAEGDMIADLKRVAGSSDPQERSAAALALTASGAPEAKAILVGLTAESAALEAGTLRWKDVVPA</sequence>
<evidence type="ECO:0000313" key="2">
    <source>
        <dbReference type="Proteomes" id="UP001320898"/>
    </source>
</evidence>
<organism evidence="1 2">
    <name type="scientific">Microbaculum marinisediminis</name>
    <dbReference type="NCBI Taxonomy" id="2931392"/>
    <lineage>
        <taxon>Bacteria</taxon>
        <taxon>Pseudomonadati</taxon>
        <taxon>Pseudomonadota</taxon>
        <taxon>Alphaproteobacteria</taxon>
        <taxon>Hyphomicrobiales</taxon>
        <taxon>Tepidamorphaceae</taxon>
        <taxon>Microbaculum</taxon>
    </lineage>
</organism>
<dbReference type="AlphaFoldDB" id="A0AAW5R1F7"/>
<comment type="caution">
    <text evidence="1">The sequence shown here is derived from an EMBL/GenBank/DDBJ whole genome shotgun (WGS) entry which is preliminary data.</text>
</comment>
<reference evidence="1 2" key="1">
    <citation type="submission" date="2022-04" db="EMBL/GenBank/DDBJ databases">
        <authorList>
            <person name="Ye Y.-Q."/>
            <person name="Du Z.-J."/>
        </authorList>
    </citation>
    <scope>NUCLEOTIDE SEQUENCE [LARGE SCALE GENOMIC DNA]</scope>
    <source>
        <strain evidence="1 2">A6E488</strain>
    </source>
</reference>
<accession>A0AAW5R1F7</accession>
<dbReference type="NCBIfam" id="NF035938">
    <property type="entry name" value="EboA_domain"/>
    <property type="match status" value="1"/>
</dbReference>
<gene>
    <name evidence="1" type="ORF">MUB46_19855</name>
</gene>
<name>A0AAW5R1F7_9HYPH</name>